<evidence type="ECO:0000313" key="1">
    <source>
        <dbReference type="EMBL" id="RHZ89816.1"/>
    </source>
</evidence>
<gene>
    <name evidence="1" type="ORF">Glove_9g164</name>
</gene>
<evidence type="ECO:0008006" key="3">
    <source>
        <dbReference type="Google" id="ProtNLM"/>
    </source>
</evidence>
<accession>A0A397JUR7</accession>
<dbReference type="EMBL" id="PQFF01000007">
    <property type="protein sequence ID" value="RHZ89816.1"/>
    <property type="molecule type" value="Genomic_DNA"/>
</dbReference>
<dbReference type="Proteomes" id="UP000266861">
    <property type="component" value="Unassembled WGS sequence"/>
</dbReference>
<protein>
    <recommendedName>
        <fullName evidence="3">BACK domain-containing protein</fullName>
    </recommendedName>
</protein>
<sequence>MLAAIEFYLEELSKKKLETVLIKDKASWLKTHFSLVYHSIFINNNFKDLENLCNIVAKYPNINLMLKILHLFKKLPWYLFSNNTTYKWKNPIFENIPSFIYKP</sequence>
<name>A0A397JUR7_9GLOM</name>
<reference evidence="1 2" key="1">
    <citation type="submission" date="2018-08" db="EMBL/GenBank/DDBJ databases">
        <title>Genome and evolution of the arbuscular mycorrhizal fungus Diversispora epigaea (formerly Glomus versiforme) and its bacterial endosymbionts.</title>
        <authorList>
            <person name="Sun X."/>
            <person name="Fei Z."/>
            <person name="Harrison M."/>
        </authorList>
    </citation>
    <scope>NUCLEOTIDE SEQUENCE [LARGE SCALE GENOMIC DNA]</scope>
    <source>
        <strain evidence="1 2">IT104</strain>
    </source>
</reference>
<organism evidence="1 2">
    <name type="scientific">Diversispora epigaea</name>
    <dbReference type="NCBI Taxonomy" id="1348612"/>
    <lineage>
        <taxon>Eukaryota</taxon>
        <taxon>Fungi</taxon>
        <taxon>Fungi incertae sedis</taxon>
        <taxon>Mucoromycota</taxon>
        <taxon>Glomeromycotina</taxon>
        <taxon>Glomeromycetes</taxon>
        <taxon>Diversisporales</taxon>
        <taxon>Diversisporaceae</taxon>
        <taxon>Diversispora</taxon>
    </lineage>
</organism>
<keyword evidence="2" id="KW-1185">Reference proteome</keyword>
<dbReference type="AlphaFoldDB" id="A0A397JUR7"/>
<evidence type="ECO:0000313" key="2">
    <source>
        <dbReference type="Proteomes" id="UP000266861"/>
    </source>
</evidence>
<proteinExistence type="predicted"/>
<comment type="caution">
    <text evidence="1">The sequence shown here is derived from an EMBL/GenBank/DDBJ whole genome shotgun (WGS) entry which is preliminary data.</text>
</comment>